<accession>A0A2N3PNI6</accession>
<proteinExistence type="predicted"/>
<reference evidence="2" key="1">
    <citation type="submission" date="2017-12" db="EMBL/GenBank/DDBJ databases">
        <title>Draft genome sequence of Telmatospirillum siberiense 26-4b1T, an acidotolerant peatland alphaproteobacterium potentially involved in sulfur cycling.</title>
        <authorList>
            <person name="Hausmann B."/>
            <person name="Pjevac P."/>
            <person name="Schreck K."/>
            <person name="Herbold C.W."/>
            <person name="Daims H."/>
            <person name="Wagner M."/>
            <person name="Pester M."/>
            <person name="Loy A."/>
        </authorList>
    </citation>
    <scope>NUCLEOTIDE SEQUENCE [LARGE SCALE GENOMIC DNA]</scope>
    <source>
        <strain evidence="2">26-4b1</strain>
    </source>
</reference>
<name>A0A2N3PNI6_9PROT</name>
<gene>
    <name evidence="1" type="ORF">CWS72_24015</name>
</gene>
<keyword evidence="2" id="KW-1185">Reference proteome</keyword>
<dbReference type="EMBL" id="PIUM01000040">
    <property type="protein sequence ID" value="PKU21973.1"/>
    <property type="molecule type" value="Genomic_DNA"/>
</dbReference>
<comment type="caution">
    <text evidence="1">The sequence shown here is derived from an EMBL/GenBank/DDBJ whole genome shotgun (WGS) entry which is preliminary data.</text>
</comment>
<organism evidence="1 2">
    <name type="scientific">Telmatospirillum siberiense</name>
    <dbReference type="NCBI Taxonomy" id="382514"/>
    <lineage>
        <taxon>Bacteria</taxon>
        <taxon>Pseudomonadati</taxon>
        <taxon>Pseudomonadota</taxon>
        <taxon>Alphaproteobacteria</taxon>
        <taxon>Rhodospirillales</taxon>
        <taxon>Rhodospirillaceae</taxon>
        <taxon>Telmatospirillum</taxon>
    </lineage>
</organism>
<protein>
    <submittedName>
        <fullName evidence="1">Uncharacterized protein</fullName>
    </submittedName>
</protein>
<evidence type="ECO:0000313" key="2">
    <source>
        <dbReference type="Proteomes" id="UP000233293"/>
    </source>
</evidence>
<dbReference type="Proteomes" id="UP000233293">
    <property type="component" value="Unassembled WGS sequence"/>
</dbReference>
<dbReference type="AlphaFoldDB" id="A0A2N3PNI6"/>
<evidence type="ECO:0000313" key="1">
    <source>
        <dbReference type="EMBL" id="PKU21973.1"/>
    </source>
</evidence>
<sequence>MAAGDVDLCRGVGANIAVRCRPAMGQRFVFGSLSGEPFVGMQPPDLAGIASMRWSASMVNRKELVLIADPMSPAGIGRLPGAAPALLLHLPLLTPHVRRIFVRHEQATRLAIRIVTVDEDGAFQGVSKQAALNLALHVQLE</sequence>